<evidence type="ECO:0000313" key="17">
    <source>
        <dbReference type="Proteomes" id="UP000634136"/>
    </source>
</evidence>
<evidence type="ECO:0000256" key="10">
    <source>
        <dbReference type="ARBA" id="ARBA00023170"/>
    </source>
</evidence>
<evidence type="ECO:0000259" key="14">
    <source>
        <dbReference type="Pfam" id="PF08263"/>
    </source>
</evidence>
<dbReference type="InterPro" id="IPR001611">
    <property type="entry name" value="Leu-rich_rpt"/>
</dbReference>
<dbReference type="Pfam" id="PF23598">
    <property type="entry name" value="LRR_14"/>
    <property type="match status" value="1"/>
</dbReference>
<gene>
    <name evidence="16" type="ORF">G2W53_034014</name>
</gene>
<evidence type="ECO:0000256" key="13">
    <source>
        <dbReference type="SAM" id="SignalP"/>
    </source>
</evidence>
<comment type="caution">
    <text evidence="16">The sequence shown here is derived from an EMBL/GenBank/DDBJ whole genome shotgun (WGS) entry which is preliminary data.</text>
</comment>
<keyword evidence="4" id="KW-0433">Leucine-rich repeat</keyword>
<feature type="transmembrane region" description="Helical" evidence="12">
    <location>
        <begin position="908"/>
        <end position="929"/>
    </location>
</feature>
<dbReference type="FunFam" id="3.80.10.10:FF:000275">
    <property type="entry name" value="Leucine-rich repeat receptor-like protein kinase"/>
    <property type="match status" value="1"/>
</dbReference>
<evidence type="ECO:0000256" key="2">
    <source>
        <dbReference type="ARBA" id="ARBA00009592"/>
    </source>
</evidence>
<keyword evidence="5 12" id="KW-0812">Transmembrane</keyword>
<keyword evidence="8 12" id="KW-1133">Transmembrane helix</keyword>
<keyword evidence="11" id="KW-0325">Glycoprotein</keyword>
<feature type="domain" description="Disease resistance R13L4/SHOC-2-like LRR" evidence="15">
    <location>
        <begin position="90"/>
        <end position="287"/>
    </location>
</feature>
<dbReference type="FunFam" id="3.80.10.10:FF:000095">
    <property type="entry name" value="LRR receptor-like serine/threonine-protein kinase GSO1"/>
    <property type="match status" value="1"/>
</dbReference>
<dbReference type="OrthoDB" id="1706571at2759"/>
<evidence type="ECO:0000256" key="11">
    <source>
        <dbReference type="ARBA" id="ARBA00023180"/>
    </source>
</evidence>
<keyword evidence="17" id="KW-1185">Reference proteome</keyword>
<dbReference type="AlphaFoldDB" id="A0A834SYK6"/>
<reference evidence="16" key="1">
    <citation type="submission" date="2020-09" db="EMBL/GenBank/DDBJ databases">
        <title>Genome-Enabled Discovery of Anthraquinone Biosynthesis in Senna tora.</title>
        <authorList>
            <person name="Kang S.-H."/>
            <person name="Pandey R.P."/>
            <person name="Lee C.-M."/>
            <person name="Sim J.-S."/>
            <person name="Jeong J.-T."/>
            <person name="Choi B.-S."/>
            <person name="Jung M."/>
            <person name="Ginzburg D."/>
            <person name="Zhao K."/>
            <person name="Won S.Y."/>
            <person name="Oh T.-J."/>
            <person name="Yu Y."/>
            <person name="Kim N.-H."/>
            <person name="Lee O.R."/>
            <person name="Lee T.-H."/>
            <person name="Bashyal P."/>
            <person name="Kim T.-S."/>
            <person name="Lee W.-H."/>
            <person name="Kawkins C."/>
            <person name="Kim C.-K."/>
            <person name="Kim J.S."/>
            <person name="Ahn B.O."/>
            <person name="Rhee S.Y."/>
            <person name="Sohng J.K."/>
        </authorList>
    </citation>
    <scope>NUCLEOTIDE SEQUENCE</scope>
    <source>
        <tissue evidence="16">Leaf</tissue>
    </source>
</reference>
<dbReference type="PROSITE" id="PS51450">
    <property type="entry name" value="LRR"/>
    <property type="match status" value="1"/>
</dbReference>
<feature type="signal peptide" evidence="13">
    <location>
        <begin position="1"/>
        <end position="28"/>
    </location>
</feature>
<dbReference type="PANTHER" id="PTHR48063:SF98">
    <property type="entry name" value="LRR RECEPTOR-LIKE SERINE_THREONINE-PROTEIN KINASE FLS2"/>
    <property type="match status" value="1"/>
</dbReference>
<dbReference type="Gene3D" id="3.80.10.10">
    <property type="entry name" value="Ribonuclease Inhibitor"/>
    <property type="match status" value="6"/>
</dbReference>
<evidence type="ECO:0000256" key="1">
    <source>
        <dbReference type="ARBA" id="ARBA00004251"/>
    </source>
</evidence>
<feature type="chain" id="PRO_5033028448" evidence="13">
    <location>
        <begin position="29"/>
        <end position="1078"/>
    </location>
</feature>
<protein>
    <submittedName>
        <fullName evidence="16">Receptor-like protein 12</fullName>
    </submittedName>
</protein>
<keyword evidence="7" id="KW-0677">Repeat</keyword>
<dbReference type="Proteomes" id="UP000634136">
    <property type="component" value="Unassembled WGS sequence"/>
</dbReference>
<keyword evidence="6 13" id="KW-0732">Signal</keyword>
<evidence type="ECO:0000256" key="12">
    <source>
        <dbReference type="SAM" id="Phobius"/>
    </source>
</evidence>
<dbReference type="SUPFAM" id="SSF52058">
    <property type="entry name" value="L domain-like"/>
    <property type="match status" value="3"/>
</dbReference>
<dbReference type="InterPro" id="IPR003591">
    <property type="entry name" value="Leu-rich_rpt_typical-subtyp"/>
</dbReference>
<dbReference type="InterPro" id="IPR055414">
    <property type="entry name" value="LRR_R13L4/SHOC2-like"/>
</dbReference>
<dbReference type="FunFam" id="3.80.10.10:FF:000111">
    <property type="entry name" value="LRR receptor-like serine/threonine-protein kinase ERECTA"/>
    <property type="match status" value="1"/>
</dbReference>
<comment type="similarity">
    <text evidence="2">Belongs to the RLP family.</text>
</comment>
<name>A0A834SYK6_9FABA</name>
<dbReference type="InterPro" id="IPR013210">
    <property type="entry name" value="LRR_N_plant-typ"/>
</dbReference>
<evidence type="ECO:0000256" key="9">
    <source>
        <dbReference type="ARBA" id="ARBA00023136"/>
    </source>
</evidence>
<evidence type="ECO:0000256" key="3">
    <source>
        <dbReference type="ARBA" id="ARBA00022475"/>
    </source>
</evidence>
<evidence type="ECO:0000256" key="6">
    <source>
        <dbReference type="ARBA" id="ARBA00022729"/>
    </source>
</evidence>
<evidence type="ECO:0000256" key="8">
    <source>
        <dbReference type="ARBA" id="ARBA00022989"/>
    </source>
</evidence>
<dbReference type="Pfam" id="PF08263">
    <property type="entry name" value="LRRNT_2"/>
    <property type="match status" value="1"/>
</dbReference>
<dbReference type="SMART" id="SM00369">
    <property type="entry name" value="LRR_TYP"/>
    <property type="match status" value="9"/>
</dbReference>
<evidence type="ECO:0000313" key="16">
    <source>
        <dbReference type="EMBL" id="KAF7813038.1"/>
    </source>
</evidence>
<proteinExistence type="inferred from homology"/>
<evidence type="ECO:0000256" key="4">
    <source>
        <dbReference type="ARBA" id="ARBA00022614"/>
    </source>
</evidence>
<sequence length="1078" mass="120640">MDALRSYFYPPLCVCFVLLTLHTSLGNAFIKCKENERQALLSLKQGFLDYYGNLSSWGNAEHQADCCKWDGVSCSNRTGHVVKLDLKSYELGGTIYPSLSELRHLNYLDLSFNFFYNLTEFPICIASLTHLKFLDLSRAYVQGNIPDQLGGLSRLVHLNLANNRLFGRIPPQLGNLSSLQFLDLRENFFVGMVPPTLQNLSMLKSIGLGYSPFYNSSLTSDLNWVSPLASLNTLRLVNLNLSDAKNWLKHVSNLTHLQELVISSCGLIDSEPWPSLSNNINSSSLTTIYLPLNSLTSFKTLLPWLLSHKDSIVQLGLPYNNLKGPIPKVFGNFSSLEELNLQGNQLEGEIPQSLLERCTLRFLTLGLNSLSGKLEDIIQGFSGCANKSLEALSLSSNQIVGSVPDLSQFSFLEILQISENRLNGTISMGIGQLSNLEVLTLDSNSLHGVITESHFLRLSKLNTLDLSYNALVFNVGQNWVPPFQLDIILLASCKLGPTFPTWLQAQKKYFMLDLSNNQISGTLPDLQLQLFDHDLSGIDLSDNLLEGAAPSYLAVKVSVLHLSNNKFTDANLLLCPNMATKLVVLDISNNQFSGALPDCWSNFGSLLFLNVSYNSFSGKIPISLGFLRQVQSLHLSNNRFMGEIPLSLSNCKELRIFDVAQNNLVGLIPNWMGDELNKLLVLSLRSNQFSGVLPYTICHLFHVQILDLSLNNISGRMPKCLNNLTALAAQTSSDALIKYYLYEIRAYAFILDSASLIWKGKESKYSSTLGLLRSIDLSSNMLIGEIPSELMDLVGLVSLNISRNMFSGEIPGTIGQLKSLDFLDLSRNRLSGKIPSELSQIDRLGVMDLSYNNLSGEIPRGTQLQSFNASTYMGNEELCGDPLPKCPTEQTGDDGDSEHDEKFFDGGFFISLSAGFSIGFWGVCSLIFFKQSWRYAYFKFLNDAYDKLYVMVAINMAKFRRWKRGSTLTQRTLKLIKRSLLKHMWLEASVSTIQEVLNMKVSTISLAIEFLTPRLYHRIYWLPFLEVSIIRRLLHGSINEAEFVFCLQRILDCQAPRYKIIPSERSDNQGHACLIRVI</sequence>
<feature type="domain" description="Leucine-rich repeat-containing N-terminal plant-type" evidence="14">
    <location>
        <begin position="35"/>
        <end position="75"/>
    </location>
</feature>
<comment type="subcellular location">
    <subcellularLocation>
        <location evidence="1">Cell membrane</location>
        <topology evidence="1">Single-pass type I membrane protein</topology>
    </subcellularLocation>
</comment>
<dbReference type="InterPro" id="IPR046956">
    <property type="entry name" value="RLP23-like"/>
</dbReference>
<keyword evidence="9 12" id="KW-0472">Membrane</keyword>
<keyword evidence="10 16" id="KW-0675">Receptor</keyword>
<dbReference type="GO" id="GO:0005886">
    <property type="term" value="C:plasma membrane"/>
    <property type="evidence" value="ECO:0007669"/>
    <property type="project" value="UniProtKB-SubCell"/>
</dbReference>
<evidence type="ECO:0000259" key="15">
    <source>
        <dbReference type="Pfam" id="PF23598"/>
    </source>
</evidence>
<evidence type="ECO:0000256" key="5">
    <source>
        <dbReference type="ARBA" id="ARBA00022692"/>
    </source>
</evidence>
<organism evidence="16 17">
    <name type="scientific">Senna tora</name>
    <dbReference type="NCBI Taxonomy" id="362788"/>
    <lineage>
        <taxon>Eukaryota</taxon>
        <taxon>Viridiplantae</taxon>
        <taxon>Streptophyta</taxon>
        <taxon>Embryophyta</taxon>
        <taxon>Tracheophyta</taxon>
        <taxon>Spermatophyta</taxon>
        <taxon>Magnoliopsida</taxon>
        <taxon>eudicotyledons</taxon>
        <taxon>Gunneridae</taxon>
        <taxon>Pentapetalae</taxon>
        <taxon>rosids</taxon>
        <taxon>fabids</taxon>
        <taxon>Fabales</taxon>
        <taxon>Fabaceae</taxon>
        <taxon>Caesalpinioideae</taxon>
        <taxon>Cassia clade</taxon>
        <taxon>Senna</taxon>
    </lineage>
</organism>
<dbReference type="EMBL" id="JAAIUW010000010">
    <property type="protein sequence ID" value="KAF7813038.1"/>
    <property type="molecule type" value="Genomic_DNA"/>
</dbReference>
<accession>A0A834SYK6</accession>
<evidence type="ECO:0000256" key="7">
    <source>
        <dbReference type="ARBA" id="ARBA00022737"/>
    </source>
</evidence>
<dbReference type="PANTHER" id="PTHR48063">
    <property type="entry name" value="LRR RECEPTOR-LIKE KINASE"/>
    <property type="match status" value="1"/>
</dbReference>
<keyword evidence="3" id="KW-1003">Cell membrane</keyword>
<dbReference type="Pfam" id="PF00560">
    <property type="entry name" value="LRR_1"/>
    <property type="match status" value="8"/>
</dbReference>
<dbReference type="InterPro" id="IPR032675">
    <property type="entry name" value="LRR_dom_sf"/>
</dbReference>